<proteinExistence type="predicted"/>
<evidence type="ECO:0000313" key="1">
    <source>
        <dbReference type="EMBL" id="VEN56318.1"/>
    </source>
</evidence>
<keyword evidence="2" id="KW-1185">Reference proteome</keyword>
<dbReference type="OrthoDB" id="6505219at2759"/>
<name>A0A653D875_CALMS</name>
<accession>A0A653D875</accession>
<dbReference type="Proteomes" id="UP000410492">
    <property type="component" value="Unassembled WGS sequence"/>
</dbReference>
<feature type="non-terminal residue" evidence="1">
    <location>
        <position position="108"/>
    </location>
</feature>
<sequence>MRCIKILLFISIFGGTWRLGRPTCVLESDFGFVINCAFKKSGLFRVRNLGGVKAHIGLGKFYLSLLLYLFKITSHQLTSCNVKQKTKHFDTMALSFFTRNRFYLQSIA</sequence>
<dbReference type="EMBL" id="CAACVG010010661">
    <property type="protein sequence ID" value="VEN56318.1"/>
    <property type="molecule type" value="Genomic_DNA"/>
</dbReference>
<protein>
    <submittedName>
        <fullName evidence="1">Uncharacterized protein</fullName>
    </submittedName>
</protein>
<evidence type="ECO:0000313" key="2">
    <source>
        <dbReference type="Proteomes" id="UP000410492"/>
    </source>
</evidence>
<dbReference type="AlphaFoldDB" id="A0A653D875"/>
<reference evidence="1 2" key="1">
    <citation type="submission" date="2019-01" db="EMBL/GenBank/DDBJ databases">
        <authorList>
            <person name="Sayadi A."/>
        </authorList>
    </citation>
    <scope>NUCLEOTIDE SEQUENCE [LARGE SCALE GENOMIC DNA]</scope>
</reference>
<organism evidence="1 2">
    <name type="scientific">Callosobruchus maculatus</name>
    <name type="common">Southern cowpea weevil</name>
    <name type="synonym">Pulse bruchid</name>
    <dbReference type="NCBI Taxonomy" id="64391"/>
    <lineage>
        <taxon>Eukaryota</taxon>
        <taxon>Metazoa</taxon>
        <taxon>Ecdysozoa</taxon>
        <taxon>Arthropoda</taxon>
        <taxon>Hexapoda</taxon>
        <taxon>Insecta</taxon>
        <taxon>Pterygota</taxon>
        <taxon>Neoptera</taxon>
        <taxon>Endopterygota</taxon>
        <taxon>Coleoptera</taxon>
        <taxon>Polyphaga</taxon>
        <taxon>Cucujiformia</taxon>
        <taxon>Chrysomeloidea</taxon>
        <taxon>Chrysomelidae</taxon>
        <taxon>Bruchinae</taxon>
        <taxon>Bruchini</taxon>
        <taxon>Callosobruchus</taxon>
    </lineage>
</organism>
<gene>
    <name evidence="1" type="ORF">CALMAC_LOCUS15240</name>
</gene>